<protein>
    <submittedName>
        <fullName evidence="2">CPSF_A domain-containing protein</fullName>
    </submittedName>
</protein>
<dbReference type="Proteomes" id="UP000036681">
    <property type="component" value="Unplaced"/>
</dbReference>
<evidence type="ECO:0000313" key="2">
    <source>
        <dbReference type="WBParaSite" id="ALUE_0000808201-mRNA-1"/>
    </source>
</evidence>
<reference evidence="2" key="1">
    <citation type="submission" date="2017-02" db="UniProtKB">
        <authorList>
            <consortium name="WormBaseParasite"/>
        </authorList>
    </citation>
    <scope>IDENTIFICATION</scope>
</reference>
<dbReference type="WBParaSite" id="ALUE_0000808201-mRNA-1">
    <property type="protein sequence ID" value="ALUE_0000808201-mRNA-1"/>
    <property type="gene ID" value="ALUE_0000808201"/>
</dbReference>
<name>A0A0M3HXK8_ASCLU</name>
<organism evidence="1 2">
    <name type="scientific">Ascaris lumbricoides</name>
    <name type="common">Giant roundworm</name>
    <dbReference type="NCBI Taxonomy" id="6252"/>
    <lineage>
        <taxon>Eukaryota</taxon>
        <taxon>Metazoa</taxon>
        <taxon>Ecdysozoa</taxon>
        <taxon>Nematoda</taxon>
        <taxon>Chromadorea</taxon>
        <taxon>Rhabditida</taxon>
        <taxon>Spirurina</taxon>
        <taxon>Ascaridomorpha</taxon>
        <taxon>Ascaridoidea</taxon>
        <taxon>Ascarididae</taxon>
        <taxon>Ascaris</taxon>
    </lineage>
</organism>
<sequence>MYEIIQDQLSFTDVRNSVVSKECAWMVSKDRSQLCLSLGVYVPVPDRDAVQVSCPLSGVHVHMSGLGAFQVNFPG</sequence>
<keyword evidence="1" id="KW-1185">Reference proteome</keyword>
<dbReference type="AlphaFoldDB" id="A0A0M3HXK8"/>
<proteinExistence type="predicted"/>
<evidence type="ECO:0000313" key="1">
    <source>
        <dbReference type="Proteomes" id="UP000036681"/>
    </source>
</evidence>
<accession>A0A0M3HXK8</accession>